<evidence type="ECO:0000313" key="2">
    <source>
        <dbReference type="EMBL" id="GLB66721.1"/>
    </source>
</evidence>
<protein>
    <submittedName>
        <fullName evidence="2">Alpha/beta hydrolase</fullName>
    </submittedName>
</protein>
<dbReference type="InterPro" id="IPR000073">
    <property type="entry name" value="AB_hydrolase_1"/>
</dbReference>
<reference evidence="2 3" key="1">
    <citation type="journal article" date="2023" name="Int. J. Syst. Evol. Microbiol.">
        <title>Arthrobacter mangrovi sp. nov., an actinobacterium isolated from the rhizosphere of a mangrove.</title>
        <authorList>
            <person name="Hamada M."/>
            <person name="Saitou S."/>
            <person name="Enomoto N."/>
            <person name="Nanri K."/>
            <person name="Hidaka K."/>
            <person name="Miura T."/>
            <person name="Tamura T."/>
        </authorList>
    </citation>
    <scope>NUCLEOTIDE SEQUENCE [LARGE SCALE GENOMIC DNA]</scope>
    <source>
        <strain evidence="2 3">NBRC 112813</strain>
    </source>
</reference>
<organism evidence="2 3">
    <name type="scientific">Arthrobacter mangrovi</name>
    <dbReference type="NCBI Taxonomy" id="2966350"/>
    <lineage>
        <taxon>Bacteria</taxon>
        <taxon>Bacillati</taxon>
        <taxon>Actinomycetota</taxon>
        <taxon>Actinomycetes</taxon>
        <taxon>Micrococcales</taxon>
        <taxon>Micrococcaceae</taxon>
        <taxon>Arthrobacter</taxon>
    </lineage>
</organism>
<comment type="caution">
    <text evidence="2">The sequence shown here is derived from an EMBL/GenBank/DDBJ whole genome shotgun (WGS) entry which is preliminary data.</text>
</comment>
<feature type="domain" description="AB hydrolase-1" evidence="1">
    <location>
        <begin position="19"/>
        <end position="228"/>
    </location>
</feature>
<dbReference type="Proteomes" id="UP001209654">
    <property type="component" value="Unassembled WGS sequence"/>
</dbReference>
<dbReference type="PRINTS" id="PR00111">
    <property type="entry name" value="ABHYDROLASE"/>
</dbReference>
<name>A0ABQ5MS01_9MICC</name>
<proteinExistence type="predicted"/>
<gene>
    <name evidence="2" type="ORF">AHIS1636_11600</name>
</gene>
<evidence type="ECO:0000313" key="3">
    <source>
        <dbReference type="Proteomes" id="UP001209654"/>
    </source>
</evidence>
<dbReference type="InterPro" id="IPR029058">
    <property type="entry name" value="AB_hydrolase_fold"/>
</dbReference>
<dbReference type="InterPro" id="IPR050266">
    <property type="entry name" value="AB_hydrolase_sf"/>
</dbReference>
<keyword evidence="2" id="KW-0378">Hydrolase</keyword>
<dbReference type="Pfam" id="PF12697">
    <property type="entry name" value="Abhydrolase_6"/>
    <property type="match status" value="1"/>
</dbReference>
<dbReference type="EMBL" id="BRVS01000004">
    <property type="protein sequence ID" value="GLB66721.1"/>
    <property type="molecule type" value="Genomic_DNA"/>
</dbReference>
<accession>A0ABQ5MS01</accession>
<dbReference type="RefSeq" id="WP_264794864.1">
    <property type="nucleotide sequence ID" value="NZ_BRVS01000004.1"/>
</dbReference>
<evidence type="ECO:0000259" key="1">
    <source>
        <dbReference type="Pfam" id="PF12697"/>
    </source>
</evidence>
<sequence length="263" mass="28370">MAQPEMFCQELNSHCPETVLFLHGGNVAGWMWEPQHEAVRDYHCLVPDFPGYGGSRNMRWESLAATAGLLADLIRARARGGRAHIVGLSLGAVVGLQLAGRHPDVVSSGFLTGPPLTAPRLATGLLARLQLRAWDQPWFWKSAGRGYGLTGEGLEVFVETALGVSKDNRDRIFAEVFGTFPVEVLRSITAPLLLVTGGKDARLIKDSAAIAAREIPGIRTAMAPGMHHQWNIEDIGLFNRSLTAWLTGAQLHPGLASAVVNPA</sequence>
<dbReference type="SUPFAM" id="SSF53474">
    <property type="entry name" value="alpha/beta-Hydrolases"/>
    <property type="match status" value="1"/>
</dbReference>
<dbReference type="Gene3D" id="3.40.50.1820">
    <property type="entry name" value="alpha/beta hydrolase"/>
    <property type="match status" value="1"/>
</dbReference>
<keyword evidence="3" id="KW-1185">Reference proteome</keyword>
<dbReference type="PANTHER" id="PTHR43798">
    <property type="entry name" value="MONOACYLGLYCEROL LIPASE"/>
    <property type="match status" value="1"/>
</dbReference>
<dbReference type="GO" id="GO:0016787">
    <property type="term" value="F:hydrolase activity"/>
    <property type="evidence" value="ECO:0007669"/>
    <property type="project" value="UniProtKB-KW"/>
</dbReference>